<keyword evidence="1 2" id="KW-0694">RNA-binding</keyword>
<dbReference type="Proteomes" id="UP000199400">
    <property type="component" value="Unassembled WGS sequence"/>
</dbReference>
<dbReference type="AlphaFoldDB" id="A0A1I1U1H3"/>
<dbReference type="PROSITE" id="PS51295">
    <property type="entry name" value="CRM"/>
    <property type="match status" value="1"/>
</dbReference>
<dbReference type="PANTHER" id="PTHR40065">
    <property type="entry name" value="RNA-BINDING PROTEIN YHBY"/>
    <property type="match status" value="1"/>
</dbReference>
<dbReference type="InterPro" id="IPR035920">
    <property type="entry name" value="YhbY-like_sf"/>
</dbReference>
<dbReference type="STRING" id="54.SAMN02745121_00897"/>
<dbReference type="Gene3D" id="3.30.110.60">
    <property type="entry name" value="YhbY-like"/>
    <property type="match status" value="1"/>
</dbReference>
<dbReference type="InterPro" id="IPR001890">
    <property type="entry name" value="RNA-binding_CRM"/>
</dbReference>
<dbReference type="EMBL" id="FOMX01000003">
    <property type="protein sequence ID" value="SFD64721.1"/>
    <property type="molecule type" value="Genomic_DNA"/>
</dbReference>
<dbReference type="SUPFAM" id="SSF75471">
    <property type="entry name" value="YhbY-like"/>
    <property type="match status" value="1"/>
</dbReference>
<reference evidence="5" key="1">
    <citation type="submission" date="2016-10" db="EMBL/GenBank/DDBJ databases">
        <authorList>
            <person name="Varghese N."/>
            <person name="Submissions S."/>
        </authorList>
    </citation>
    <scope>NUCLEOTIDE SEQUENCE [LARGE SCALE GENOMIC DNA]</scope>
    <source>
        <strain evidence="5">ATCC 25963</strain>
    </source>
</reference>
<evidence type="ECO:0000259" key="3">
    <source>
        <dbReference type="PROSITE" id="PS51295"/>
    </source>
</evidence>
<evidence type="ECO:0000256" key="1">
    <source>
        <dbReference type="ARBA" id="ARBA00022884"/>
    </source>
</evidence>
<dbReference type="Pfam" id="PF01985">
    <property type="entry name" value="CRS1_YhbY"/>
    <property type="match status" value="1"/>
</dbReference>
<evidence type="ECO:0000256" key="2">
    <source>
        <dbReference type="PROSITE-ProRule" id="PRU00626"/>
    </source>
</evidence>
<proteinExistence type="predicted"/>
<dbReference type="NCBIfam" id="TIGR00253">
    <property type="entry name" value="RNA_bind_YhbY"/>
    <property type="match status" value="1"/>
</dbReference>
<dbReference type="InterPro" id="IPR017924">
    <property type="entry name" value="RNA-binding_YhbY"/>
</dbReference>
<evidence type="ECO:0000313" key="5">
    <source>
        <dbReference type="Proteomes" id="UP000199400"/>
    </source>
</evidence>
<evidence type="ECO:0000313" key="4">
    <source>
        <dbReference type="EMBL" id="SFD64721.1"/>
    </source>
</evidence>
<feature type="domain" description="CRM" evidence="3">
    <location>
        <begin position="19"/>
        <end position="115"/>
    </location>
</feature>
<name>A0A1I1U1H3_9BACT</name>
<protein>
    <submittedName>
        <fullName evidence="4">RNA-binding protein</fullName>
    </submittedName>
</protein>
<dbReference type="GO" id="GO:0003723">
    <property type="term" value="F:RNA binding"/>
    <property type="evidence" value="ECO:0007669"/>
    <property type="project" value="UniProtKB-UniRule"/>
</dbReference>
<sequence>MRRAARSARAGYTGRVNRPVLGARSRAFLKSLAHSLAPVVQVGAEGISPEVVRATSIALEDHELIKVKLGQNFPGERVEAAEELAAQTGSVAVQVIGRVVVLYRRRSREDPKRPRIELPRR</sequence>
<organism evidence="4 5">
    <name type="scientific">Nannocystis exedens</name>
    <dbReference type="NCBI Taxonomy" id="54"/>
    <lineage>
        <taxon>Bacteria</taxon>
        <taxon>Pseudomonadati</taxon>
        <taxon>Myxococcota</taxon>
        <taxon>Polyangia</taxon>
        <taxon>Nannocystales</taxon>
        <taxon>Nannocystaceae</taxon>
        <taxon>Nannocystis</taxon>
    </lineage>
</organism>
<gene>
    <name evidence="4" type="ORF">SAMN02745121_00897</name>
</gene>
<dbReference type="InterPro" id="IPR051925">
    <property type="entry name" value="RNA-binding_domain"/>
</dbReference>
<accession>A0A1I1U1H3</accession>
<dbReference type="PANTHER" id="PTHR40065:SF3">
    <property type="entry name" value="RNA-BINDING PROTEIN YHBY"/>
    <property type="match status" value="1"/>
</dbReference>
<dbReference type="SMART" id="SM01103">
    <property type="entry name" value="CRS1_YhbY"/>
    <property type="match status" value="1"/>
</dbReference>
<keyword evidence="5" id="KW-1185">Reference proteome</keyword>